<comment type="caution">
    <text evidence="1">The sequence shown here is derived from an EMBL/GenBank/DDBJ whole genome shotgun (WGS) entry which is preliminary data.</text>
</comment>
<accession>A0A401W366</accession>
<gene>
    <name evidence="1" type="ORF">GKJPGBOP_03423</name>
</gene>
<name>A0A401W366_STREY</name>
<keyword evidence="2" id="KW-1185">Reference proteome</keyword>
<reference evidence="1 2" key="1">
    <citation type="submission" date="2018-11" db="EMBL/GenBank/DDBJ databases">
        <title>Whole genome sequence of Streptomyces paromomycinus NBRC 15454(T).</title>
        <authorList>
            <person name="Komaki H."/>
            <person name="Tamura T."/>
        </authorList>
    </citation>
    <scope>NUCLEOTIDE SEQUENCE [LARGE SCALE GENOMIC DNA]</scope>
    <source>
        <strain evidence="1 2">NBRC 15454</strain>
    </source>
</reference>
<organism evidence="1 2">
    <name type="scientific">Streptomyces paromomycinus</name>
    <name type="common">Streptomyces rimosus subsp. paromomycinus</name>
    <dbReference type="NCBI Taxonomy" id="92743"/>
    <lineage>
        <taxon>Bacteria</taxon>
        <taxon>Bacillati</taxon>
        <taxon>Actinomycetota</taxon>
        <taxon>Actinomycetes</taxon>
        <taxon>Kitasatosporales</taxon>
        <taxon>Streptomycetaceae</taxon>
        <taxon>Streptomyces</taxon>
    </lineage>
</organism>
<proteinExistence type="predicted"/>
<dbReference type="EMBL" id="BHZD01000001">
    <property type="protein sequence ID" value="GCD43741.1"/>
    <property type="molecule type" value="Genomic_DNA"/>
</dbReference>
<evidence type="ECO:0000313" key="2">
    <source>
        <dbReference type="Proteomes" id="UP000286746"/>
    </source>
</evidence>
<dbReference type="Proteomes" id="UP000286746">
    <property type="component" value="Unassembled WGS sequence"/>
</dbReference>
<protein>
    <submittedName>
        <fullName evidence="1">Uncharacterized protein</fullName>
    </submittedName>
</protein>
<sequence>MGHPCPQVGSLGADLHFALVRLTVFTALVTERHHLDVEARVLKTILLAYEESIIFWLTDYGE</sequence>
<dbReference type="AlphaFoldDB" id="A0A401W366"/>
<evidence type="ECO:0000313" key="1">
    <source>
        <dbReference type="EMBL" id="GCD43741.1"/>
    </source>
</evidence>